<dbReference type="GO" id="GO:0008237">
    <property type="term" value="F:metallopeptidase activity"/>
    <property type="evidence" value="ECO:0007669"/>
    <property type="project" value="InterPro"/>
</dbReference>
<dbReference type="Gene3D" id="3.40.390.10">
    <property type="entry name" value="Collagenase (Catalytic Domain)"/>
    <property type="match status" value="1"/>
</dbReference>
<dbReference type="SUPFAM" id="SSF55486">
    <property type="entry name" value="Metalloproteases ('zincins'), catalytic domain"/>
    <property type="match status" value="1"/>
</dbReference>
<dbReference type="InterPro" id="IPR036779">
    <property type="entry name" value="LysM_dom_sf"/>
</dbReference>
<dbReference type="RefSeq" id="WP_234612500.1">
    <property type="nucleotide sequence ID" value="NZ_CP098806.1"/>
</dbReference>
<dbReference type="InterPro" id="IPR024079">
    <property type="entry name" value="MetalloPept_cat_dom_sf"/>
</dbReference>
<accession>A0A9X1PAV4</accession>
<dbReference type="InterPro" id="IPR018392">
    <property type="entry name" value="LysM"/>
</dbReference>
<gene>
    <name evidence="2" type="ORF">LXM24_08210</name>
</gene>
<dbReference type="Proteomes" id="UP001139700">
    <property type="component" value="Unassembled WGS sequence"/>
</dbReference>
<dbReference type="Pfam" id="PF01476">
    <property type="entry name" value="LysM"/>
    <property type="match status" value="1"/>
</dbReference>
<dbReference type="EMBL" id="JAJTTA010000002">
    <property type="protein sequence ID" value="MCF0040065.1"/>
    <property type="molecule type" value="Genomic_DNA"/>
</dbReference>
<dbReference type="CDD" id="cd00118">
    <property type="entry name" value="LysM"/>
    <property type="match status" value="1"/>
</dbReference>
<dbReference type="AlphaFoldDB" id="A0A9X1PAV4"/>
<keyword evidence="3" id="KW-1185">Reference proteome</keyword>
<sequence>MLKITEVIKYKVKDGDSIESLSKSHNMSWQELAKFNFGTDEPDEINHFLRSQVGCFKKTKDKKNFVFTSKDDPGIIYIPKNLKKRTFGTNRSHPITVEQLKPKEFIPSKVMVYFRPKVDWKGEYGFDWLRVIDDVLLKTSESTWISTEHYEDIINGGYNGVPYSTGHTKDEALKQLKEREYRIMKTHIPEEPEYFVPYLNLFPKGIEGLELAPCQAELQIGVAVRDEEPLVIDLEYNRNLFQVDKDVLSDKAVNKKKLSDDGTLRITCIHEFEDTQEIKVLAYPKTWRLGEPIPVAGKIVVCPNNDIKELKLILIRVKTKIDGISEFLGEFTSKEKQNLKNALHQALVLGDMEDYTKENNIFDEEIDIVSQLLSMDMGETNFLDLSGDPHFQFSEGIAGKFVDEATLELNIGYREEDEEEQALFPYLENAFREQVGSDKYDNHFLVFAFAERVTLSKGRILLGQIKSTNDVFQKNLILFSGRDNLTLNHEVLHGLGLRHTHKEKPEDEFEPNEAATYTFNFETTDNVMSYASNPFSTWHWQWSLLRKSLASIE</sequence>
<name>A0A9X1PAV4_9BACT</name>
<evidence type="ECO:0000313" key="2">
    <source>
        <dbReference type="EMBL" id="MCF0040065.1"/>
    </source>
</evidence>
<dbReference type="Gene3D" id="3.10.350.10">
    <property type="entry name" value="LysM domain"/>
    <property type="match status" value="1"/>
</dbReference>
<feature type="domain" description="LysM" evidence="1">
    <location>
        <begin position="8"/>
        <end position="53"/>
    </location>
</feature>
<evidence type="ECO:0000259" key="1">
    <source>
        <dbReference type="PROSITE" id="PS51782"/>
    </source>
</evidence>
<reference evidence="2" key="1">
    <citation type="submission" date="2021-12" db="EMBL/GenBank/DDBJ databases">
        <title>Novel species in genus Dyadobacter.</title>
        <authorList>
            <person name="Ma C."/>
        </authorList>
    </citation>
    <scope>NUCLEOTIDE SEQUENCE</scope>
    <source>
        <strain evidence="2">CY399</strain>
    </source>
</reference>
<comment type="caution">
    <text evidence="2">The sequence shown here is derived from an EMBL/GenBank/DDBJ whole genome shotgun (WGS) entry which is preliminary data.</text>
</comment>
<proteinExistence type="predicted"/>
<organism evidence="2 3">
    <name type="scientific">Dyadobacter fanqingshengii</name>
    <dbReference type="NCBI Taxonomy" id="2906443"/>
    <lineage>
        <taxon>Bacteria</taxon>
        <taxon>Pseudomonadati</taxon>
        <taxon>Bacteroidota</taxon>
        <taxon>Cytophagia</taxon>
        <taxon>Cytophagales</taxon>
        <taxon>Spirosomataceae</taxon>
        <taxon>Dyadobacter</taxon>
    </lineage>
</organism>
<protein>
    <submittedName>
        <fullName evidence="2">LysM peptidoglycan-binding domain-containing protein</fullName>
    </submittedName>
</protein>
<dbReference type="PROSITE" id="PS51782">
    <property type="entry name" value="LYSM"/>
    <property type="match status" value="1"/>
</dbReference>
<evidence type="ECO:0000313" key="3">
    <source>
        <dbReference type="Proteomes" id="UP001139700"/>
    </source>
</evidence>